<dbReference type="GO" id="GO:0070566">
    <property type="term" value="F:adenylyltransferase activity"/>
    <property type="evidence" value="ECO:0007669"/>
    <property type="project" value="TreeGrafter"/>
</dbReference>
<dbReference type="PANTHER" id="PTHR22754">
    <property type="entry name" value="DISCO-INTERACTING PROTEIN 2 DIP2 -RELATED"/>
    <property type="match status" value="1"/>
</dbReference>
<protein>
    <submittedName>
        <fullName evidence="7">Uncharacterized protein</fullName>
    </submittedName>
</protein>
<dbReference type="Proteomes" id="UP000285286">
    <property type="component" value="Unassembled WGS sequence"/>
</dbReference>
<evidence type="ECO:0000256" key="4">
    <source>
        <dbReference type="ARBA" id="ARBA00023098"/>
    </source>
</evidence>
<feature type="domain" description="AMP-dependent synthetase/ligase" evidence="5">
    <location>
        <begin position="27"/>
        <end position="429"/>
    </location>
</feature>
<evidence type="ECO:0000256" key="2">
    <source>
        <dbReference type="ARBA" id="ARBA00022598"/>
    </source>
</evidence>
<evidence type="ECO:0000313" key="8">
    <source>
        <dbReference type="Proteomes" id="UP000285286"/>
    </source>
</evidence>
<dbReference type="InterPro" id="IPR020845">
    <property type="entry name" value="AMP-binding_CS"/>
</dbReference>
<dbReference type="GO" id="GO:0071766">
    <property type="term" value="P:Actinobacterium-type cell wall biogenesis"/>
    <property type="evidence" value="ECO:0007669"/>
    <property type="project" value="UniProtKB-ARBA"/>
</dbReference>
<dbReference type="Pfam" id="PF00501">
    <property type="entry name" value="AMP-binding"/>
    <property type="match status" value="1"/>
</dbReference>
<dbReference type="InterPro" id="IPR040097">
    <property type="entry name" value="FAAL/FAAC"/>
</dbReference>
<gene>
    <name evidence="7" type="ORF">BHU25_15770</name>
</gene>
<dbReference type="GO" id="GO:0005886">
    <property type="term" value="C:plasma membrane"/>
    <property type="evidence" value="ECO:0007669"/>
    <property type="project" value="TreeGrafter"/>
</dbReference>
<evidence type="ECO:0000256" key="3">
    <source>
        <dbReference type="ARBA" id="ARBA00022832"/>
    </source>
</evidence>
<evidence type="ECO:0000256" key="1">
    <source>
        <dbReference type="ARBA" id="ARBA00006432"/>
    </source>
</evidence>
<dbReference type="Gene3D" id="3.40.50.12780">
    <property type="entry name" value="N-terminal domain of ligase-like"/>
    <property type="match status" value="1"/>
</dbReference>
<keyword evidence="2" id="KW-0436">Ligase</keyword>
<accession>A0A423DG36</accession>
<comment type="caution">
    <text evidence="7">The sequence shown here is derived from an EMBL/GenBank/DDBJ whole genome shotgun (WGS) entry which is preliminary data.</text>
</comment>
<dbReference type="SUPFAM" id="SSF56801">
    <property type="entry name" value="Acetyl-CoA synthetase-like"/>
    <property type="match status" value="1"/>
</dbReference>
<keyword evidence="4" id="KW-0443">Lipid metabolism</keyword>
<dbReference type="FunFam" id="3.40.50.12780:FF:000013">
    <property type="entry name" value="Long-chain-fatty-acid--AMP ligase FadD32"/>
    <property type="match status" value="1"/>
</dbReference>
<dbReference type="InterPro" id="IPR025110">
    <property type="entry name" value="AMP-bd_C"/>
</dbReference>
<reference evidence="7 8" key="1">
    <citation type="submission" date="2016-10" db="EMBL/GenBank/DDBJ databases">
        <title>Comparative genome analysis of multiple Pseudomonas spp. focuses on biocontrol and plant growth promoting traits.</title>
        <authorList>
            <person name="Tao X.-Y."/>
            <person name="Taylor C.G."/>
        </authorList>
    </citation>
    <scope>NUCLEOTIDE SEQUENCE [LARGE SCALE GENOMIC DNA]</scope>
    <source>
        <strain evidence="7 8">15D11</strain>
    </source>
</reference>
<dbReference type="GO" id="GO:0006633">
    <property type="term" value="P:fatty acid biosynthetic process"/>
    <property type="evidence" value="ECO:0007669"/>
    <property type="project" value="TreeGrafter"/>
</dbReference>
<evidence type="ECO:0000259" key="6">
    <source>
        <dbReference type="Pfam" id="PF23024"/>
    </source>
</evidence>
<dbReference type="Gene3D" id="3.30.300.30">
    <property type="match status" value="1"/>
</dbReference>
<name>A0A423DG36_9PSED</name>
<dbReference type="GO" id="GO:0016874">
    <property type="term" value="F:ligase activity"/>
    <property type="evidence" value="ECO:0007669"/>
    <property type="project" value="UniProtKB-KW"/>
</dbReference>
<sequence length="608" mass="66368">MNVERSPSLVKPSAAASVFATLVDLARHHARVQPDKQYLLWLDKGREEGKTYTFAELDYAARALAVELQRQLALRAGTERQPPAAIIATQPGPQFVLAFFACLYAGIAAVPVYPQKKNESSERLCRVISDAGAQLLITDRLSLAALLAHEAITGLVQVVDVDQADPALAGQWQAPAIDAGSVAFIQYTSGSTGIPKGVVVTHANLMSNEQMIAESLNHDHNTVYVSWLPVFHDLGLIGLLQAFYLGVRCILMSPLAFVANPLRWLEAISRYRATTSGAPNFAYDLCLQRITPEQRQQLDLSSWTVAYSGAEPVRKGTLERFAEAFADSGFRAQAYCPCYGMAESTLFVTGVPQGITPLTLTLDKAQLNLDRAVLVDAQHAGPQSIHFVSSGVPAQSCQVRVVDPQRCVALADDLVGEIWVSSPSVSGGYRNRPQLSQEVLQATLEGEPQRRFLRTGDLGFMHQGELFVTGRRKDLIIIDGKNHYPHDLEQTIERTLAQLSISIANAFSIAAFSVDRDEREQLVVVISLHKSQAQIFSVEQTSRAISAAVVRAHGVALDELLFVSSRLPLTSSGKLQRTQCRSLYLDGQLQAVASPFELSHQGTREVTS</sequence>
<dbReference type="InterPro" id="IPR000873">
    <property type="entry name" value="AMP-dep_synth/lig_dom"/>
</dbReference>
<keyword evidence="8" id="KW-1185">Reference proteome</keyword>
<dbReference type="InterPro" id="IPR042099">
    <property type="entry name" value="ANL_N_sf"/>
</dbReference>
<evidence type="ECO:0000313" key="7">
    <source>
        <dbReference type="EMBL" id="ROL70525.1"/>
    </source>
</evidence>
<proteinExistence type="inferred from homology"/>
<dbReference type="PANTHER" id="PTHR22754:SF32">
    <property type="entry name" value="DISCO-INTERACTING PROTEIN 2"/>
    <property type="match status" value="1"/>
</dbReference>
<dbReference type="PROSITE" id="PS00455">
    <property type="entry name" value="AMP_BINDING"/>
    <property type="match status" value="1"/>
</dbReference>
<comment type="similarity">
    <text evidence="1">Belongs to the ATP-dependent AMP-binding enzyme family.</text>
</comment>
<dbReference type="InterPro" id="IPR045851">
    <property type="entry name" value="AMP-bd_C_sf"/>
</dbReference>
<dbReference type="EMBL" id="MOAM01000024">
    <property type="protein sequence ID" value="ROL70525.1"/>
    <property type="molecule type" value="Genomic_DNA"/>
</dbReference>
<organism evidence="7 8">
    <name type="scientific">Pseudomonas vranovensis</name>
    <dbReference type="NCBI Taxonomy" id="321661"/>
    <lineage>
        <taxon>Bacteria</taxon>
        <taxon>Pseudomonadati</taxon>
        <taxon>Pseudomonadota</taxon>
        <taxon>Gammaproteobacteria</taxon>
        <taxon>Pseudomonadales</taxon>
        <taxon>Pseudomonadaceae</taxon>
        <taxon>Pseudomonas</taxon>
    </lineage>
</organism>
<dbReference type="CDD" id="cd05931">
    <property type="entry name" value="FAAL"/>
    <property type="match status" value="1"/>
</dbReference>
<dbReference type="AlphaFoldDB" id="A0A423DG36"/>
<keyword evidence="3" id="KW-0276">Fatty acid metabolism</keyword>
<feature type="domain" description="AMP-binding enzyme C-terminal" evidence="6">
    <location>
        <begin position="474"/>
        <end position="592"/>
    </location>
</feature>
<dbReference type="Pfam" id="PF23024">
    <property type="entry name" value="AMP-dom_DIP2-like"/>
    <property type="match status" value="1"/>
</dbReference>
<evidence type="ECO:0000259" key="5">
    <source>
        <dbReference type="Pfam" id="PF00501"/>
    </source>
</evidence>